<dbReference type="AlphaFoldDB" id="A0A4R7UVU4"/>
<evidence type="ECO:0000313" key="1">
    <source>
        <dbReference type="EMBL" id="TDV40072.1"/>
    </source>
</evidence>
<dbReference type="RefSeq" id="WP_133908516.1">
    <property type="nucleotide sequence ID" value="NZ_SOCP01000024.1"/>
</dbReference>
<keyword evidence="2" id="KW-1185">Reference proteome</keyword>
<accession>A0A4R7UVU4</accession>
<dbReference type="SUPFAM" id="SSF140453">
    <property type="entry name" value="EsxAB dimer-like"/>
    <property type="match status" value="1"/>
</dbReference>
<reference evidence="1 2" key="1">
    <citation type="submission" date="2019-03" db="EMBL/GenBank/DDBJ databases">
        <title>Genomic Encyclopedia of Archaeal and Bacterial Type Strains, Phase II (KMG-II): from individual species to whole genera.</title>
        <authorList>
            <person name="Goeker M."/>
        </authorList>
    </citation>
    <scope>NUCLEOTIDE SEQUENCE [LARGE SCALE GENOMIC DNA]</scope>
    <source>
        <strain evidence="1 2">DSM 45499</strain>
    </source>
</reference>
<evidence type="ECO:0000313" key="2">
    <source>
        <dbReference type="Proteomes" id="UP000294927"/>
    </source>
</evidence>
<organism evidence="1 2">
    <name type="scientific">Actinophytocola oryzae</name>
    <dbReference type="NCBI Taxonomy" id="502181"/>
    <lineage>
        <taxon>Bacteria</taxon>
        <taxon>Bacillati</taxon>
        <taxon>Actinomycetota</taxon>
        <taxon>Actinomycetes</taxon>
        <taxon>Pseudonocardiales</taxon>
        <taxon>Pseudonocardiaceae</taxon>
    </lineage>
</organism>
<dbReference type="Gene3D" id="1.10.287.1060">
    <property type="entry name" value="ESAT-6-like"/>
    <property type="match status" value="1"/>
</dbReference>
<sequence>MAFDNIHVEQTAMTTAVSRSADVQTSIMDYEKQMTGIADMVKAVWGGRAKLAFDQKHQEISGYIGVNAQDAGSISEGTNTAHNVSIQADDDAYTLINAINGH</sequence>
<proteinExistence type="predicted"/>
<protein>
    <submittedName>
        <fullName evidence="1">Uncharacterized protein</fullName>
    </submittedName>
</protein>
<dbReference type="InterPro" id="IPR036689">
    <property type="entry name" value="ESAT-6-like_sf"/>
</dbReference>
<dbReference type="EMBL" id="SOCP01000024">
    <property type="protein sequence ID" value="TDV40072.1"/>
    <property type="molecule type" value="Genomic_DNA"/>
</dbReference>
<dbReference type="Proteomes" id="UP000294927">
    <property type="component" value="Unassembled WGS sequence"/>
</dbReference>
<gene>
    <name evidence="1" type="ORF">CLV71_12489</name>
</gene>
<name>A0A4R7UVU4_9PSEU</name>
<comment type="caution">
    <text evidence="1">The sequence shown here is derived from an EMBL/GenBank/DDBJ whole genome shotgun (WGS) entry which is preliminary data.</text>
</comment>